<feature type="compositionally biased region" description="Basic and acidic residues" evidence="1">
    <location>
        <begin position="299"/>
        <end position="315"/>
    </location>
</feature>
<dbReference type="Pfam" id="PF26087">
    <property type="entry name" value="DUF8032"/>
    <property type="match status" value="1"/>
</dbReference>
<feature type="compositionally biased region" description="Polar residues" evidence="1">
    <location>
        <begin position="175"/>
        <end position="184"/>
    </location>
</feature>
<reference evidence="5" key="2">
    <citation type="journal article" date="2015" name="J. Biotechnol.">
        <title>The structure of the Cyberlindnera jadinii genome and its relation to Candida utilis analyzed by the occurrence of single nucleotide polymorphisms.</title>
        <authorList>
            <person name="Rupp O."/>
            <person name="Brinkrolf K."/>
            <person name="Buerth C."/>
            <person name="Kunigo M."/>
            <person name="Schneider J."/>
            <person name="Jaenicke S."/>
            <person name="Goesmann A."/>
            <person name="Puehler A."/>
            <person name="Jaeger K.-E."/>
            <person name="Ernst J.F."/>
        </authorList>
    </citation>
    <scope>NUCLEOTIDE SEQUENCE [LARGE SCALE GENOMIC DNA]</scope>
    <source>
        <strain evidence="5">ATCC 18201 / CBS 1600 / BCRC 20928 / JCM 3617 / NBRC 0987 / NRRL Y-1542</strain>
    </source>
</reference>
<protein>
    <recommendedName>
        <fullName evidence="2">DUF8032 domain-containing protein</fullName>
    </recommendedName>
</protein>
<accession>A0A0H5C0C3</accession>
<dbReference type="RefSeq" id="XP_020073605.1">
    <property type="nucleotide sequence ID" value="XM_020214226.1"/>
</dbReference>
<sequence length="322" mass="36558">MNLQYLEQNYMEYLTQTDKDVHQRVLQQWEFLPASSDDILSYSPLDTNYSGPSPNFSTLQEFQSDDFVPIETSQQFQNFSLSMSPLGSQAQPQAIPLSSTMTSVPACSSIPSPLSMLPTQQSPEFSSLTMPQDAQRKSSLLDELQHTTTALESHKGKLKAHRMKTKGRCSKSRTRSAPSMTDLPTQRGPIPASKPVLKVNPVTGEEVLSFSYSRKKIVTTFEIKCPIEPMNSNNFPTEFLVDNCVYPRAMAPPHVYTGKRGKYEHECNTIGWTLAWMNPKLRKHRGLIQRAVDSWRNTRRDTSLHSRKVRREESLIRNSGQQ</sequence>
<dbReference type="OrthoDB" id="5599902at2759"/>
<evidence type="ECO:0000313" key="4">
    <source>
        <dbReference type="EMBL" id="ODV76566.1"/>
    </source>
</evidence>
<gene>
    <name evidence="3" type="ORF">BN1211_1217</name>
    <name evidence="4" type="ORF">CYBJADRAFT_165826</name>
</gene>
<feature type="compositionally biased region" description="Polar residues" evidence="1">
    <location>
        <begin position="118"/>
        <end position="132"/>
    </location>
</feature>
<name>A0A0H5C0C3_CYBJN</name>
<feature type="compositionally biased region" description="Basic residues" evidence="1">
    <location>
        <begin position="156"/>
        <end position="174"/>
    </location>
</feature>
<dbReference type="AlphaFoldDB" id="A0A0H5C0C3"/>
<dbReference type="PANTHER" id="PTHR22949:SF0">
    <property type="entry name" value="RE27538P"/>
    <property type="match status" value="1"/>
</dbReference>
<feature type="domain" description="DUF8032" evidence="2">
    <location>
        <begin position="206"/>
        <end position="298"/>
    </location>
</feature>
<dbReference type="PANTHER" id="PTHR22949">
    <property type="entry name" value="WHITE COLLAR 2 PROTEIN WC2"/>
    <property type="match status" value="1"/>
</dbReference>
<dbReference type="EMBL" id="KV453925">
    <property type="protein sequence ID" value="ODV76566.1"/>
    <property type="molecule type" value="Genomic_DNA"/>
</dbReference>
<evidence type="ECO:0000256" key="1">
    <source>
        <dbReference type="SAM" id="MobiDB-lite"/>
    </source>
</evidence>
<dbReference type="Proteomes" id="UP000038830">
    <property type="component" value="Unassembled WGS sequence"/>
</dbReference>
<dbReference type="STRING" id="983966.A0A0H5C0C3"/>
<reference evidence="4 6" key="3">
    <citation type="journal article" date="2016" name="Proc. Natl. Acad. Sci. U.S.A.">
        <title>Comparative genomics of biotechnologically important yeasts.</title>
        <authorList>
            <person name="Riley R."/>
            <person name="Haridas S."/>
            <person name="Wolfe K.H."/>
            <person name="Lopes M.R."/>
            <person name="Hittinger C.T."/>
            <person name="Goeker M."/>
            <person name="Salamov A.A."/>
            <person name="Wisecaver J.H."/>
            <person name="Long T.M."/>
            <person name="Calvey C.H."/>
            <person name="Aerts A.L."/>
            <person name="Barry K.W."/>
            <person name="Choi C."/>
            <person name="Clum A."/>
            <person name="Coughlan A.Y."/>
            <person name="Deshpande S."/>
            <person name="Douglass A.P."/>
            <person name="Hanson S.J."/>
            <person name="Klenk H.-P."/>
            <person name="LaButti K.M."/>
            <person name="Lapidus A."/>
            <person name="Lindquist E.A."/>
            <person name="Lipzen A.M."/>
            <person name="Meier-Kolthoff J.P."/>
            <person name="Ohm R.A."/>
            <person name="Otillar R.P."/>
            <person name="Pangilinan J.L."/>
            <person name="Peng Y."/>
            <person name="Rokas A."/>
            <person name="Rosa C.A."/>
            <person name="Scheuner C."/>
            <person name="Sibirny A.A."/>
            <person name="Slot J.C."/>
            <person name="Stielow J.B."/>
            <person name="Sun H."/>
            <person name="Kurtzman C.P."/>
            <person name="Blackwell M."/>
            <person name="Grigoriev I.V."/>
            <person name="Jeffries T.W."/>
        </authorList>
    </citation>
    <scope>NUCLEOTIDE SEQUENCE [LARGE SCALE GENOMIC DNA]</scope>
    <source>
        <strain evidence="6">ATCC 18201 / CBS 1600 / BCRC 20928 / JCM 3617 / NBRC 0987 / NRRL Y-1542</strain>
        <strain evidence="4">NRRL Y-1542</strain>
    </source>
</reference>
<dbReference type="GeneID" id="30988622"/>
<feature type="region of interest" description="Disordered" evidence="1">
    <location>
        <begin position="299"/>
        <end position="322"/>
    </location>
</feature>
<keyword evidence="6" id="KW-1185">Reference proteome</keyword>
<dbReference type="InterPro" id="IPR058345">
    <property type="entry name" value="DUF8032"/>
</dbReference>
<proteinExistence type="predicted"/>
<organism evidence="3 5">
    <name type="scientific">Cyberlindnera jadinii (strain ATCC 18201 / CBS 1600 / BCRC 20928 / JCM 3617 / NBRC 0987 / NRRL Y-1542)</name>
    <name type="common">Torula yeast</name>
    <name type="synonym">Candida utilis</name>
    <dbReference type="NCBI Taxonomy" id="983966"/>
    <lineage>
        <taxon>Eukaryota</taxon>
        <taxon>Fungi</taxon>
        <taxon>Dikarya</taxon>
        <taxon>Ascomycota</taxon>
        <taxon>Saccharomycotina</taxon>
        <taxon>Saccharomycetes</taxon>
        <taxon>Phaffomycetales</taxon>
        <taxon>Phaffomycetaceae</taxon>
        <taxon>Cyberlindnera</taxon>
    </lineage>
</organism>
<evidence type="ECO:0000313" key="3">
    <source>
        <dbReference type="EMBL" id="CEP21183.1"/>
    </source>
</evidence>
<evidence type="ECO:0000313" key="5">
    <source>
        <dbReference type="Proteomes" id="UP000038830"/>
    </source>
</evidence>
<dbReference type="EMBL" id="CDQK01000001">
    <property type="protein sequence ID" value="CEP21183.1"/>
    <property type="molecule type" value="Genomic_DNA"/>
</dbReference>
<feature type="compositionally biased region" description="Basic and acidic residues" evidence="1">
    <location>
        <begin position="134"/>
        <end position="145"/>
    </location>
</feature>
<evidence type="ECO:0000259" key="2">
    <source>
        <dbReference type="Pfam" id="PF26087"/>
    </source>
</evidence>
<dbReference type="Proteomes" id="UP000094389">
    <property type="component" value="Unassembled WGS sequence"/>
</dbReference>
<feature type="region of interest" description="Disordered" evidence="1">
    <location>
        <begin position="118"/>
        <end position="194"/>
    </location>
</feature>
<evidence type="ECO:0000313" key="6">
    <source>
        <dbReference type="Proteomes" id="UP000094389"/>
    </source>
</evidence>
<accession>A0A1E4SAR7</accession>
<reference evidence="3" key="1">
    <citation type="submission" date="2014-12" db="EMBL/GenBank/DDBJ databases">
        <authorList>
            <person name="Jaenicke S."/>
        </authorList>
    </citation>
    <scope>NUCLEOTIDE SEQUENCE [LARGE SCALE GENOMIC DNA]</scope>
    <source>
        <strain evidence="3">CBS1600</strain>
    </source>
</reference>